<dbReference type="PANTHER" id="PTHR35134">
    <property type="entry name" value="NUCLEOTIDASE YQFW-RELATED"/>
    <property type="match status" value="1"/>
</dbReference>
<evidence type="ECO:0000256" key="2">
    <source>
        <dbReference type="PIRSR" id="PIRSR610708-1"/>
    </source>
</evidence>
<dbReference type="InterPro" id="IPR010708">
    <property type="entry name" value="5'(3')-deoxyribonucleotidase"/>
</dbReference>
<dbReference type="EMBL" id="DSXI01000043">
    <property type="protein sequence ID" value="HGS04267.1"/>
    <property type="molecule type" value="Genomic_DNA"/>
</dbReference>
<comment type="similarity">
    <text evidence="1">Belongs to the 5'(3')-deoxyribonucleotidase family.</text>
</comment>
<dbReference type="Pfam" id="PF06941">
    <property type="entry name" value="NT5C"/>
    <property type="match status" value="1"/>
</dbReference>
<reference evidence="3" key="1">
    <citation type="journal article" date="2020" name="mSystems">
        <title>Genome- and Community-Level Interaction Insights into Carbon Utilization and Element Cycling Functions of Hydrothermarchaeota in Hydrothermal Sediment.</title>
        <authorList>
            <person name="Zhou Z."/>
            <person name="Liu Y."/>
            <person name="Xu W."/>
            <person name="Pan J."/>
            <person name="Luo Z.H."/>
            <person name="Li M."/>
        </authorList>
    </citation>
    <scope>NUCLEOTIDE SEQUENCE [LARGE SCALE GENOMIC DNA]</scope>
    <source>
        <strain evidence="3">SpSt-548</strain>
    </source>
</reference>
<dbReference type="AlphaFoldDB" id="A0A7V4G6I1"/>
<dbReference type="GO" id="GO:0009264">
    <property type="term" value="P:deoxyribonucleotide catabolic process"/>
    <property type="evidence" value="ECO:0007669"/>
    <property type="project" value="InterPro"/>
</dbReference>
<accession>A0A7V4G6I1</accession>
<evidence type="ECO:0000256" key="1">
    <source>
        <dbReference type="ARBA" id="ARBA00009589"/>
    </source>
</evidence>
<organism evidence="3">
    <name type="scientific">Desulfobacca acetoxidans</name>
    <dbReference type="NCBI Taxonomy" id="60893"/>
    <lineage>
        <taxon>Bacteria</taxon>
        <taxon>Pseudomonadati</taxon>
        <taxon>Thermodesulfobacteriota</taxon>
        <taxon>Desulfobaccia</taxon>
        <taxon>Desulfobaccales</taxon>
        <taxon>Desulfobaccaceae</taxon>
        <taxon>Desulfobacca</taxon>
    </lineage>
</organism>
<dbReference type="InterPro" id="IPR052419">
    <property type="entry name" value="5_3-deoxyribonucleotidase-like"/>
</dbReference>
<feature type="active site" description="Nucleophile" evidence="2">
    <location>
        <position position="28"/>
    </location>
</feature>
<dbReference type="PANTHER" id="PTHR35134:SF2">
    <property type="entry name" value="NUCLEOTIDASE YQFW-RELATED"/>
    <property type="match status" value="1"/>
</dbReference>
<gene>
    <name evidence="3" type="ORF">ENT08_00735</name>
</gene>
<proteinExistence type="inferred from homology"/>
<evidence type="ECO:0000313" key="3">
    <source>
        <dbReference type="EMBL" id="HGS04267.1"/>
    </source>
</evidence>
<dbReference type="Gene3D" id="3.40.50.1000">
    <property type="entry name" value="HAD superfamily/HAD-like"/>
    <property type="match status" value="1"/>
</dbReference>
<sequence length="213" mass="24115">MRPLSRPAVLPPVSAADGPLPLDRLAFDIDGVVADIMTPFLEMARERHGPHPFSYEDITTFHLEECLDLPRELISELIRELIDRPHELPVTPFPQAVPVLSRLAEEAPLLFVTARDRAEPIEQWLHRTLAPVPRRAIWVMATGDPEAKLHYLRTHHIQYFVEDRLETCFHLADAGITPILFAQPWNRRPHPFREVANWPELAALLFGDGGGGG</sequence>
<dbReference type="SUPFAM" id="SSF56784">
    <property type="entry name" value="HAD-like"/>
    <property type="match status" value="1"/>
</dbReference>
<comment type="caution">
    <text evidence="3">The sequence shown here is derived from an EMBL/GenBank/DDBJ whole genome shotgun (WGS) entry which is preliminary data.</text>
</comment>
<feature type="active site" description="Proton donor" evidence="2">
    <location>
        <position position="30"/>
    </location>
</feature>
<dbReference type="GO" id="GO:0008253">
    <property type="term" value="F:5'-nucleotidase activity"/>
    <property type="evidence" value="ECO:0007669"/>
    <property type="project" value="InterPro"/>
</dbReference>
<dbReference type="InterPro" id="IPR023214">
    <property type="entry name" value="HAD_sf"/>
</dbReference>
<dbReference type="InterPro" id="IPR036412">
    <property type="entry name" value="HAD-like_sf"/>
</dbReference>
<name>A0A7V4G6I1_9BACT</name>
<protein>
    <submittedName>
        <fullName evidence="3">Haloacid dehalogenase</fullName>
    </submittedName>
</protein>